<dbReference type="InterPro" id="IPR017871">
    <property type="entry name" value="ABC_transporter-like_CS"/>
</dbReference>
<reference evidence="6" key="1">
    <citation type="submission" date="2021-06" db="EMBL/GenBank/DDBJ databases">
        <authorList>
            <person name="Arsene-Ploetze F."/>
        </authorList>
    </citation>
    <scope>NUCLEOTIDE SEQUENCE</scope>
    <source>
        <strain evidence="6">SBRY1</strain>
    </source>
</reference>
<name>A0A9W4E403_9ACTN</name>
<keyword evidence="7" id="KW-1185">Reference proteome</keyword>
<dbReference type="PANTHER" id="PTHR43790:SF9">
    <property type="entry name" value="GALACTOFURANOSE TRANSPORTER ATP-BINDING PROTEIN YTFR"/>
    <property type="match status" value="1"/>
</dbReference>
<dbReference type="CDD" id="cd03216">
    <property type="entry name" value="ABC_Carb_Monos_I"/>
    <property type="match status" value="1"/>
</dbReference>
<evidence type="ECO:0000313" key="6">
    <source>
        <dbReference type="EMBL" id="CAG7612838.1"/>
    </source>
</evidence>
<dbReference type="EMBL" id="CAJVAX010000002">
    <property type="protein sequence ID" value="CAG7612838.1"/>
    <property type="molecule type" value="Genomic_DNA"/>
</dbReference>
<dbReference type="Gene3D" id="3.40.50.300">
    <property type="entry name" value="P-loop containing nucleotide triphosphate hydrolases"/>
    <property type="match status" value="2"/>
</dbReference>
<comment type="caution">
    <text evidence="6">The sequence shown here is derived from an EMBL/GenBank/DDBJ whole genome shotgun (WGS) entry which is preliminary data.</text>
</comment>
<evidence type="ECO:0000256" key="1">
    <source>
        <dbReference type="ARBA" id="ARBA00022448"/>
    </source>
</evidence>
<dbReference type="InterPro" id="IPR027417">
    <property type="entry name" value="P-loop_NTPase"/>
</dbReference>
<dbReference type="CDD" id="cd03215">
    <property type="entry name" value="ABC_Carb_Monos_II"/>
    <property type="match status" value="1"/>
</dbReference>
<evidence type="ECO:0000259" key="5">
    <source>
        <dbReference type="PROSITE" id="PS50893"/>
    </source>
</evidence>
<keyword evidence="4" id="KW-0067">ATP-binding</keyword>
<dbReference type="Pfam" id="PF00005">
    <property type="entry name" value="ABC_tran"/>
    <property type="match status" value="2"/>
</dbReference>
<dbReference type="PANTHER" id="PTHR43790">
    <property type="entry name" value="CARBOHYDRATE TRANSPORT ATP-BINDING PROTEIN MG119-RELATED"/>
    <property type="match status" value="1"/>
</dbReference>
<accession>A0A9W4E403</accession>
<dbReference type="PROSITE" id="PS50893">
    <property type="entry name" value="ABC_TRANSPORTER_2"/>
    <property type="match status" value="2"/>
</dbReference>
<evidence type="ECO:0000256" key="4">
    <source>
        <dbReference type="ARBA" id="ARBA00022840"/>
    </source>
</evidence>
<dbReference type="InterPro" id="IPR050107">
    <property type="entry name" value="ABC_carbohydrate_import_ATPase"/>
</dbReference>
<organism evidence="6 7">
    <name type="scientific">Actinacidiphila bryophytorum</name>
    <dbReference type="NCBI Taxonomy" id="1436133"/>
    <lineage>
        <taxon>Bacteria</taxon>
        <taxon>Bacillati</taxon>
        <taxon>Actinomycetota</taxon>
        <taxon>Actinomycetes</taxon>
        <taxon>Kitasatosporales</taxon>
        <taxon>Streptomycetaceae</taxon>
        <taxon>Actinacidiphila</taxon>
    </lineage>
</organism>
<sequence>MAEPSPVLEMTGIVKEFSGTRALSDVDFRLFPGEIHALLGENGAGKSTLIKVLTGVHPLDGGTVALDGRPVRITSPLQAQQAGISTVYQEVNLCQNLSVAENILIGREPVGGGRIRWKELRRQAAQLVTRFGLDLDVTAPLGSYPLAVQQLVAIIRAVGSGDPAAGGTGDAGAGTRVLILDEPTSSLDRDEVEELFALMRRLRGDGVAILFVSHFLDQIYEVCDRMTVLRNGALVGEHMVADLGQVDLVKLMIGKDLDELEELGEHHGEPDTSEPFLRAEGLSRAGGIAPFDLEVRAGEVLGLAGLLGSGRTELARLLFGADTSDGGKVYIRGEQAALREPNDAIGRGVAFLSENRRTEGLVPDLTVRENIILALQAARGWTRPVPVAQRDELVAKYIAALDIRPADPEAKTGSLSGGNQQKVLLARWLLTQPRLLILDEPTRGIDVGAKAEIQKLVVSLSEEGMAVVYISAELEEVLRLSHTVGVLRDRRLVARAANGPDITAGRVLEIIASGEHQ</sequence>
<dbReference type="AlphaFoldDB" id="A0A9W4E403"/>
<dbReference type="RefSeq" id="WP_205048659.1">
    <property type="nucleotide sequence ID" value="NZ_CAJVAX010000002.1"/>
</dbReference>
<feature type="domain" description="ABC transporter" evidence="5">
    <location>
        <begin position="271"/>
        <end position="514"/>
    </location>
</feature>
<dbReference type="GO" id="GO:0016887">
    <property type="term" value="F:ATP hydrolysis activity"/>
    <property type="evidence" value="ECO:0007669"/>
    <property type="project" value="InterPro"/>
</dbReference>
<dbReference type="GO" id="GO:0005524">
    <property type="term" value="F:ATP binding"/>
    <property type="evidence" value="ECO:0007669"/>
    <property type="project" value="UniProtKB-KW"/>
</dbReference>
<keyword evidence="2" id="KW-0677">Repeat</keyword>
<evidence type="ECO:0000313" key="7">
    <source>
        <dbReference type="Proteomes" id="UP001153328"/>
    </source>
</evidence>
<dbReference type="SMART" id="SM00382">
    <property type="entry name" value="AAA"/>
    <property type="match status" value="2"/>
</dbReference>
<dbReference type="InterPro" id="IPR003439">
    <property type="entry name" value="ABC_transporter-like_ATP-bd"/>
</dbReference>
<dbReference type="InterPro" id="IPR003593">
    <property type="entry name" value="AAA+_ATPase"/>
</dbReference>
<gene>
    <name evidence="6" type="primary">ytfR</name>
    <name evidence="6" type="ORF">SBRY_100078</name>
</gene>
<evidence type="ECO:0000256" key="2">
    <source>
        <dbReference type="ARBA" id="ARBA00022737"/>
    </source>
</evidence>
<protein>
    <submittedName>
        <fullName evidence="6">Galactofuranose ABC transporter putative ATP binding subunit</fullName>
    </submittedName>
</protein>
<feature type="domain" description="ABC transporter" evidence="5">
    <location>
        <begin position="8"/>
        <end position="256"/>
    </location>
</feature>
<keyword evidence="1" id="KW-0813">Transport</keyword>
<dbReference type="SUPFAM" id="SSF52540">
    <property type="entry name" value="P-loop containing nucleoside triphosphate hydrolases"/>
    <property type="match status" value="2"/>
</dbReference>
<dbReference type="PROSITE" id="PS00211">
    <property type="entry name" value="ABC_TRANSPORTER_1"/>
    <property type="match status" value="1"/>
</dbReference>
<dbReference type="Proteomes" id="UP001153328">
    <property type="component" value="Unassembled WGS sequence"/>
</dbReference>
<evidence type="ECO:0000256" key="3">
    <source>
        <dbReference type="ARBA" id="ARBA00022741"/>
    </source>
</evidence>
<keyword evidence="3" id="KW-0547">Nucleotide-binding</keyword>
<proteinExistence type="predicted"/>